<evidence type="ECO:0000256" key="3">
    <source>
        <dbReference type="ARBA" id="ARBA00022676"/>
    </source>
</evidence>
<dbReference type="AlphaFoldDB" id="A0A382R614"/>
<dbReference type="GO" id="GO:0005886">
    <property type="term" value="C:plasma membrane"/>
    <property type="evidence" value="ECO:0007669"/>
    <property type="project" value="UniProtKB-SubCell"/>
</dbReference>
<keyword evidence="7 8" id="KW-0472">Membrane</keyword>
<gene>
    <name evidence="10" type="ORF">METZ01_LOCUS345446</name>
</gene>
<proteinExistence type="predicted"/>
<evidence type="ECO:0000313" key="10">
    <source>
        <dbReference type="EMBL" id="SVC92592.1"/>
    </source>
</evidence>
<comment type="subcellular location">
    <subcellularLocation>
        <location evidence="1">Cell membrane</location>
        <topology evidence="1">Multi-pass membrane protein</topology>
    </subcellularLocation>
</comment>
<dbReference type="Pfam" id="PF13231">
    <property type="entry name" value="PMT_2"/>
    <property type="match status" value="1"/>
</dbReference>
<dbReference type="GO" id="GO:0008610">
    <property type="term" value="P:lipid biosynthetic process"/>
    <property type="evidence" value="ECO:0007669"/>
    <property type="project" value="UniProtKB-ARBA"/>
</dbReference>
<evidence type="ECO:0000256" key="6">
    <source>
        <dbReference type="ARBA" id="ARBA00022989"/>
    </source>
</evidence>
<protein>
    <recommendedName>
        <fullName evidence="9">Glycosyltransferase RgtA/B/C/D-like domain-containing protein</fullName>
    </recommendedName>
</protein>
<feature type="transmembrane region" description="Helical" evidence="8">
    <location>
        <begin position="127"/>
        <end position="151"/>
    </location>
</feature>
<evidence type="ECO:0000256" key="5">
    <source>
        <dbReference type="ARBA" id="ARBA00022692"/>
    </source>
</evidence>
<evidence type="ECO:0000256" key="7">
    <source>
        <dbReference type="ARBA" id="ARBA00023136"/>
    </source>
</evidence>
<dbReference type="GO" id="GO:0016763">
    <property type="term" value="F:pentosyltransferase activity"/>
    <property type="evidence" value="ECO:0007669"/>
    <property type="project" value="TreeGrafter"/>
</dbReference>
<dbReference type="InterPro" id="IPR038731">
    <property type="entry name" value="RgtA/B/C-like"/>
</dbReference>
<keyword evidence="6 8" id="KW-1133">Transmembrane helix</keyword>
<name>A0A382R614_9ZZZZ</name>
<organism evidence="10">
    <name type="scientific">marine metagenome</name>
    <dbReference type="NCBI Taxonomy" id="408172"/>
    <lineage>
        <taxon>unclassified sequences</taxon>
        <taxon>metagenomes</taxon>
        <taxon>ecological metagenomes</taxon>
    </lineage>
</organism>
<evidence type="ECO:0000256" key="4">
    <source>
        <dbReference type="ARBA" id="ARBA00022679"/>
    </source>
</evidence>
<dbReference type="InterPro" id="IPR050297">
    <property type="entry name" value="LipidA_mod_glycosyltrf_83"/>
</dbReference>
<feature type="transmembrane region" description="Helical" evidence="8">
    <location>
        <begin position="42"/>
        <end position="60"/>
    </location>
</feature>
<reference evidence="10" key="1">
    <citation type="submission" date="2018-05" db="EMBL/GenBank/DDBJ databases">
        <authorList>
            <person name="Lanie J.A."/>
            <person name="Ng W.-L."/>
            <person name="Kazmierczak K.M."/>
            <person name="Andrzejewski T.M."/>
            <person name="Davidsen T.M."/>
            <person name="Wayne K.J."/>
            <person name="Tettelin H."/>
            <person name="Glass J.I."/>
            <person name="Rusch D."/>
            <person name="Podicherti R."/>
            <person name="Tsui H.-C.T."/>
            <person name="Winkler M.E."/>
        </authorList>
    </citation>
    <scope>NUCLEOTIDE SEQUENCE</scope>
</reference>
<feature type="transmembrane region" description="Helical" evidence="8">
    <location>
        <begin position="202"/>
        <end position="222"/>
    </location>
</feature>
<feature type="transmembrane region" description="Helical" evidence="8">
    <location>
        <begin position="98"/>
        <end position="115"/>
    </location>
</feature>
<evidence type="ECO:0000259" key="9">
    <source>
        <dbReference type="Pfam" id="PF13231"/>
    </source>
</evidence>
<evidence type="ECO:0000256" key="8">
    <source>
        <dbReference type="SAM" id="Phobius"/>
    </source>
</evidence>
<feature type="transmembrane region" description="Helical" evidence="8">
    <location>
        <begin position="163"/>
        <end position="182"/>
    </location>
</feature>
<keyword evidence="4" id="KW-0808">Transferase</keyword>
<feature type="transmembrane region" description="Helical" evidence="8">
    <location>
        <begin position="72"/>
        <end position="91"/>
    </location>
</feature>
<evidence type="ECO:0000256" key="2">
    <source>
        <dbReference type="ARBA" id="ARBA00022475"/>
    </source>
</evidence>
<keyword evidence="2" id="KW-1003">Cell membrane</keyword>
<accession>A0A382R614</accession>
<sequence>MLIDDEAYYAIYARHLNWGYIDHGPVIAYLIRFFTILFENSFTVRLGGVVLLTTLCYLLYQFGKTYYNQKTGIILVLAVCINMIFHTSSIVMTPDAPLIFFTILTIIYYYKAYFIHNKYLYPAGLFMGLSILSKVSALFPAIGILLLPVIVKEKCHYLKMKKFYAALFIAFLIFTPFIYWNLQNDMAFVHYQGNHIIKNGSWQTFIELWIGILLLSGPVLFYY</sequence>
<evidence type="ECO:0000256" key="1">
    <source>
        <dbReference type="ARBA" id="ARBA00004651"/>
    </source>
</evidence>
<feature type="non-terminal residue" evidence="10">
    <location>
        <position position="223"/>
    </location>
</feature>
<keyword evidence="5 8" id="KW-0812">Transmembrane</keyword>
<dbReference type="EMBL" id="UINC01119050">
    <property type="protein sequence ID" value="SVC92592.1"/>
    <property type="molecule type" value="Genomic_DNA"/>
</dbReference>
<feature type="domain" description="Glycosyltransferase RgtA/B/C/D-like" evidence="9">
    <location>
        <begin position="22"/>
        <end position="180"/>
    </location>
</feature>
<dbReference type="PANTHER" id="PTHR33908:SF11">
    <property type="entry name" value="MEMBRANE PROTEIN"/>
    <property type="match status" value="1"/>
</dbReference>
<dbReference type="PANTHER" id="PTHR33908">
    <property type="entry name" value="MANNOSYLTRANSFERASE YKCB-RELATED"/>
    <property type="match status" value="1"/>
</dbReference>
<keyword evidence="3" id="KW-0328">Glycosyltransferase</keyword>